<proteinExistence type="predicted"/>
<reference evidence="2 3" key="2">
    <citation type="journal article" date="2016" name="J. Biotechnol.">
        <title>Complete genome sequence of Arthrobacter alpinus ERGS4:06, a yellow pigmented bacterium tolerant to cold and radiations isolated from Sikkim Himalaya.</title>
        <authorList>
            <person name="Kumar R."/>
            <person name="Singh D."/>
            <person name="Swarnkar M.K."/>
            <person name="Singh A.K."/>
            <person name="Kumar S."/>
        </authorList>
    </citation>
    <scope>NUCLEOTIDE SEQUENCE [LARGE SCALE GENOMIC DNA]</scope>
    <source>
        <strain evidence="2 3">ERGS4:06</strain>
    </source>
</reference>
<dbReference type="InterPro" id="IPR002575">
    <property type="entry name" value="Aminoglycoside_PTrfase"/>
</dbReference>
<dbReference type="AlphaFoldDB" id="A0A0S2M103"/>
<accession>A0A0S2M103</accession>
<dbReference type="InterPro" id="IPR011009">
    <property type="entry name" value="Kinase-like_dom_sf"/>
</dbReference>
<dbReference type="SUPFAM" id="SSF56112">
    <property type="entry name" value="Protein kinase-like (PK-like)"/>
    <property type="match status" value="1"/>
</dbReference>
<sequence length="309" mass="32607">MTIPVLVARGVAAAILDAGEVLDGAVSVYPQPRSNVVHRVERHGVPLAYVKQRGASSMLDGDDVVMNERMALTALAGLNCVPRLLPLDDAAAVWVRAVPGQTLAEVPFGGDEFDVACRALARSLAELHTWSVGVSVVDLPRAPEPWALRSDHLPPSMAGSPAGSACAAVLELADEPGVRAALNHAASRWTATAWIHGDVSANNVIIHRGRAWLVDLEGAGMGHPAWDLATAVSTLRGLGGSGAEFLTEYWQRGGPARLDDSLLTLRAVQSAWQLAAHGTQRGDHADHGNEQFEAARRHAASFLATHGGR</sequence>
<protein>
    <recommendedName>
        <fullName evidence="1">Aminoglycoside phosphotransferase domain-containing protein</fullName>
    </recommendedName>
</protein>
<dbReference type="EMBL" id="CP013200">
    <property type="protein sequence ID" value="ALO67461.1"/>
    <property type="molecule type" value="Genomic_DNA"/>
</dbReference>
<gene>
    <name evidence="2" type="ORF">AS189_14380</name>
</gene>
<dbReference type="RefSeq" id="WP_062290347.1">
    <property type="nucleotide sequence ID" value="NZ_CP013200.1"/>
</dbReference>
<evidence type="ECO:0000313" key="2">
    <source>
        <dbReference type="EMBL" id="ALO67461.1"/>
    </source>
</evidence>
<dbReference type="Gene3D" id="3.90.1200.10">
    <property type="match status" value="1"/>
</dbReference>
<evidence type="ECO:0000259" key="1">
    <source>
        <dbReference type="Pfam" id="PF01636"/>
    </source>
</evidence>
<name>A0A0S2M103_9MICC</name>
<organism evidence="2 3">
    <name type="scientific">Arthrobacter alpinus</name>
    <dbReference type="NCBI Taxonomy" id="656366"/>
    <lineage>
        <taxon>Bacteria</taxon>
        <taxon>Bacillati</taxon>
        <taxon>Actinomycetota</taxon>
        <taxon>Actinomycetes</taxon>
        <taxon>Micrococcales</taxon>
        <taxon>Micrococcaceae</taxon>
        <taxon>Arthrobacter</taxon>
    </lineage>
</organism>
<evidence type="ECO:0000313" key="3">
    <source>
        <dbReference type="Proteomes" id="UP000059574"/>
    </source>
</evidence>
<dbReference type="Proteomes" id="UP000059574">
    <property type="component" value="Chromosome"/>
</dbReference>
<reference evidence="3" key="1">
    <citation type="submission" date="2015-11" db="EMBL/GenBank/DDBJ databases">
        <authorList>
            <person name="Kumar R."/>
            <person name="Singh D."/>
            <person name="Swarnkar M.K."/>
            <person name="Singh A.K."/>
            <person name="Kumar S."/>
        </authorList>
    </citation>
    <scope>NUCLEOTIDE SEQUENCE [LARGE SCALE GENOMIC DNA]</scope>
    <source>
        <strain evidence="3">ERGS4:06</strain>
    </source>
</reference>
<feature type="domain" description="Aminoglycoside phosphotransferase" evidence="1">
    <location>
        <begin position="65"/>
        <end position="254"/>
    </location>
</feature>
<dbReference type="Pfam" id="PF01636">
    <property type="entry name" value="APH"/>
    <property type="match status" value="1"/>
</dbReference>